<dbReference type="SUPFAM" id="SSF53850">
    <property type="entry name" value="Periplasmic binding protein-like II"/>
    <property type="match status" value="1"/>
</dbReference>
<dbReference type="PANTHER" id="PTHR35936">
    <property type="entry name" value="MEMBRANE-BOUND LYTIC MUREIN TRANSGLYCOSYLASE F"/>
    <property type="match status" value="1"/>
</dbReference>
<feature type="signal peptide" evidence="2">
    <location>
        <begin position="1"/>
        <end position="22"/>
    </location>
</feature>
<name>A0ABP8RLA2_9PSEU</name>
<sequence length="302" mass="30444">MSVRTRSIPAALAAATLAVVLAGCGAGGDGSGGAAGPSASAVPAPTKDDALAAMVPAAVSADGKLVFGTDASYPPNEFTDTDGTTVIGMDVDLGTAVAQKLGLTAQFENSQFSGIIPGIDGARYEAGISSFSITPERTATVDMVSYFTAGTSLAVKAGNPDGLDPERLCGRAIGVQAGTTQADEITQRQADCAAQGQPPIQVTELQQQTDVTLALTSNRIVGMLADSPVAAYAVTTTSNAVEVVGDPYDTAPYGVVIKKNSGQFAQAVQGAIQSLIADGTYKSILDKWNVANGAIPTSQINA</sequence>
<keyword evidence="5" id="KW-1185">Reference proteome</keyword>
<proteinExistence type="predicted"/>
<protein>
    <submittedName>
        <fullName evidence="4">ABC transporter substrate-binding protein</fullName>
    </submittedName>
</protein>
<evidence type="ECO:0000313" key="5">
    <source>
        <dbReference type="Proteomes" id="UP001501598"/>
    </source>
</evidence>
<dbReference type="PROSITE" id="PS51257">
    <property type="entry name" value="PROKAR_LIPOPROTEIN"/>
    <property type="match status" value="1"/>
</dbReference>
<evidence type="ECO:0000256" key="1">
    <source>
        <dbReference type="ARBA" id="ARBA00022729"/>
    </source>
</evidence>
<reference evidence="5" key="1">
    <citation type="journal article" date="2019" name="Int. J. Syst. Evol. Microbiol.">
        <title>The Global Catalogue of Microorganisms (GCM) 10K type strain sequencing project: providing services to taxonomists for standard genome sequencing and annotation.</title>
        <authorList>
            <consortium name="The Broad Institute Genomics Platform"/>
            <consortium name="The Broad Institute Genome Sequencing Center for Infectious Disease"/>
            <person name="Wu L."/>
            <person name="Ma J."/>
        </authorList>
    </citation>
    <scope>NUCLEOTIDE SEQUENCE [LARGE SCALE GENOMIC DNA]</scope>
    <source>
        <strain evidence="5">JCM 17906</strain>
    </source>
</reference>
<dbReference type="Proteomes" id="UP001501598">
    <property type="component" value="Unassembled WGS sequence"/>
</dbReference>
<organism evidence="4 5">
    <name type="scientific">Pseudonocardia xishanensis</name>
    <dbReference type="NCBI Taxonomy" id="630995"/>
    <lineage>
        <taxon>Bacteria</taxon>
        <taxon>Bacillati</taxon>
        <taxon>Actinomycetota</taxon>
        <taxon>Actinomycetes</taxon>
        <taxon>Pseudonocardiales</taxon>
        <taxon>Pseudonocardiaceae</taxon>
        <taxon>Pseudonocardia</taxon>
    </lineage>
</organism>
<gene>
    <name evidence="4" type="ORF">GCM10023175_15860</name>
</gene>
<dbReference type="Pfam" id="PF00497">
    <property type="entry name" value="SBP_bac_3"/>
    <property type="match status" value="1"/>
</dbReference>
<evidence type="ECO:0000313" key="4">
    <source>
        <dbReference type="EMBL" id="GAA4541635.1"/>
    </source>
</evidence>
<dbReference type="InterPro" id="IPR001638">
    <property type="entry name" value="Solute-binding_3/MltF_N"/>
</dbReference>
<evidence type="ECO:0000256" key="2">
    <source>
        <dbReference type="SAM" id="SignalP"/>
    </source>
</evidence>
<dbReference type="RefSeq" id="WP_345414253.1">
    <property type="nucleotide sequence ID" value="NZ_BAABGT010000024.1"/>
</dbReference>
<dbReference type="SMART" id="SM00062">
    <property type="entry name" value="PBPb"/>
    <property type="match status" value="1"/>
</dbReference>
<accession>A0ABP8RLA2</accession>
<evidence type="ECO:0000259" key="3">
    <source>
        <dbReference type="SMART" id="SM00062"/>
    </source>
</evidence>
<dbReference type="Gene3D" id="3.40.190.10">
    <property type="entry name" value="Periplasmic binding protein-like II"/>
    <property type="match status" value="2"/>
</dbReference>
<feature type="chain" id="PRO_5047129031" evidence="2">
    <location>
        <begin position="23"/>
        <end position="302"/>
    </location>
</feature>
<dbReference type="EMBL" id="BAABGT010000024">
    <property type="protein sequence ID" value="GAA4541635.1"/>
    <property type="molecule type" value="Genomic_DNA"/>
</dbReference>
<dbReference type="CDD" id="cd01004">
    <property type="entry name" value="PBP2_MidA_like"/>
    <property type="match status" value="1"/>
</dbReference>
<dbReference type="PANTHER" id="PTHR35936:SF17">
    <property type="entry name" value="ARGININE-BINDING EXTRACELLULAR PROTEIN ARTP"/>
    <property type="match status" value="1"/>
</dbReference>
<comment type="caution">
    <text evidence="4">The sequence shown here is derived from an EMBL/GenBank/DDBJ whole genome shotgun (WGS) entry which is preliminary data.</text>
</comment>
<keyword evidence="1 2" id="KW-0732">Signal</keyword>
<feature type="domain" description="Solute-binding protein family 3/N-terminal" evidence="3">
    <location>
        <begin position="64"/>
        <end position="292"/>
    </location>
</feature>